<dbReference type="InterPro" id="IPR051177">
    <property type="entry name" value="CIK-Related_Protein"/>
</dbReference>
<evidence type="ECO:0000313" key="4">
    <source>
        <dbReference type="EMBL" id="GAM39115.1"/>
    </source>
</evidence>
<keyword evidence="5" id="KW-1185">Reference proteome</keyword>
<dbReference type="Pfam" id="PF11374">
    <property type="entry name" value="DUF3176"/>
    <property type="match status" value="1"/>
</dbReference>
<dbReference type="PANTHER" id="PTHR12984:SF3">
    <property type="entry name" value="N-TERMINAL KINASE-LIKE PROTEIN"/>
    <property type="match status" value="1"/>
</dbReference>
<feature type="compositionally biased region" description="Polar residues" evidence="1">
    <location>
        <begin position="2096"/>
        <end position="2112"/>
    </location>
</feature>
<feature type="region of interest" description="Disordered" evidence="1">
    <location>
        <begin position="1406"/>
        <end position="1440"/>
    </location>
</feature>
<dbReference type="InterPro" id="IPR011009">
    <property type="entry name" value="Kinase-like_dom_sf"/>
</dbReference>
<feature type="transmembrane region" description="Helical" evidence="2">
    <location>
        <begin position="862"/>
        <end position="881"/>
    </location>
</feature>
<feature type="compositionally biased region" description="Low complexity" evidence="1">
    <location>
        <begin position="749"/>
        <end position="768"/>
    </location>
</feature>
<feature type="region of interest" description="Disordered" evidence="1">
    <location>
        <begin position="1937"/>
        <end position="1977"/>
    </location>
</feature>
<feature type="compositionally biased region" description="Polar residues" evidence="1">
    <location>
        <begin position="2134"/>
        <end position="2148"/>
    </location>
</feature>
<feature type="region of interest" description="Disordered" evidence="1">
    <location>
        <begin position="1809"/>
        <end position="1833"/>
    </location>
</feature>
<feature type="region of interest" description="Disordered" evidence="1">
    <location>
        <begin position="687"/>
        <end position="810"/>
    </location>
</feature>
<dbReference type="Pfam" id="PF00069">
    <property type="entry name" value="Pkinase"/>
    <property type="match status" value="1"/>
</dbReference>
<dbReference type="EMBL" id="DF933830">
    <property type="protein sequence ID" value="GAM39115.1"/>
    <property type="molecule type" value="Genomic_DNA"/>
</dbReference>
<dbReference type="PANTHER" id="PTHR12984">
    <property type="entry name" value="SCY1-RELATED S/T PROTEIN KINASE-LIKE"/>
    <property type="match status" value="1"/>
</dbReference>
<feature type="compositionally biased region" description="Basic and acidic residues" evidence="1">
    <location>
        <begin position="1958"/>
        <end position="1975"/>
    </location>
</feature>
<dbReference type="InterPro" id="IPR011989">
    <property type="entry name" value="ARM-like"/>
</dbReference>
<feature type="compositionally biased region" description="Polar residues" evidence="1">
    <location>
        <begin position="1420"/>
        <end position="1435"/>
    </location>
</feature>
<dbReference type="SUPFAM" id="SSF56112">
    <property type="entry name" value="Protein kinase-like (PK-like)"/>
    <property type="match status" value="1"/>
</dbReference>
<dbReference type="PROSITE" id="PS50011">
    <property type="entry name" value="PROTEIN_KINASE_DOM"/>
    <property type="match status" value="1"/>
</dbReference>
<name>A0A6V8HF64_TALPI</name>
<feature type="region of interest" description="Disordered" evidence="1">
    <location>
        <begin position="2073"/>
        <end position="2174"/>
    </location>
</feature>
<feature type="region of interest" description="Disordered" evidence="1">
    <location>
        <begin position="1602"/>
        <end position="1649"/>
    </location>
</feature>
<keyword evidence="2" id="KW-0472">Membrane</keyword>
<feature type="transmembrane region" description="Helical" evidence="2">
    <location>
        <begin position="893"/>
        <end position="914"/>
    </location>
</feature>
<dbReference type="SUPFAM" id="SSF48371">
    <property type="entry name" value="ARM repeat"/>
    <property type="match status" value="1"/>
</dbReference>
<dbReference type="InterPro" id="IPR000719">
    <property type="entry name" value="Prot_kinase_dom"/>
</dbReference>
<accession>A0A6V8HF64</accession>
<dbReference type="Proteomes" id="UP000053095">
    <property type="component" value="Unassembled WGS sequence"/>
</dbReference>
<feature type="compositionally biased region" description="Low complexity" evidence="1">
    <location>
        <begin position="2017"/>
        <end position="2039"/>
    </location>
</feature>
<dbReference type="GO" id="GO:0004672">
    <property type="term" value="F:protein kinase activity"/>
    <property type="evidence" value="ECO:0007669"/>
    <property type="project" value="InterPro"/>
</dbReference>
<dbReference type="GO" id="GO:0005524">
    <property type="term" value="F:ATP binding"/>
    <property type="evidence" value="ECO:0007669"/>
    <property type="project" value="InterPro"/>
</dbReference>
<feature type="domain" description="Protein kinase" evidence="3">
    <location>
        <begin position="6"/>
        <end position="312"/>
    </location>
</feature>
<feature type="compositionally biased region" description="Polar residues" evidence="1">
    <location>
        <begin position="1611"/>
        <end position="1629"/>
    </location>
</feature>
<feature type="compositionally biased region" description="Basic and acidic residues" evidence="1">
    <location>
        <begin position="2073"/>
        <end position="2082"/>
    </location>
</feature>
<evidence type="ECO:0000259" key="3">
    <source>
        <dbReference type="PROSITE" id="PS50011"/>
    </source>
</evidence>
<feature type="compositionally biased region" description="Low complexity" evidence="1">
    <location>
        <begin position="692"/>
        <end position="706"/>
    </location>
</feature>
<dbReference type="Gene3D" id="1.25.10.10">
    <property type="entry name" value="Leucine-rich Repeat Variant"/>
    <property type="match status" value="1"/>
</dbReference>
<evidence type="ECO:0000256" key="2">
    <source>
        <dbReference type="SAM" id="Phobius"/>
    </source>
</evidence>
<keyword evidence="2" id="KW-1133">Transmembrane helix</keyword>
<proteinExistence type="predicted"/>
<dbReference type="InterPro" id="IPR021514">
    <property type="entry name" value="DUF3176"/>
</dbReference>
<feature type="compositionally biased region" description="Basic residues" evidence="1">
    <location>
        <begin position="2083"/>
        <end position="2095"/>
    </location>
</feature>
<protein>
    <submittedName>
        <fullName evidence="4">Cytoplasm protein</fullName>
    </submittedName>
</protein>
<evidence type="ECO:0000256" key="1">
    <source>
        <dbReference type="SAM" id="MobiDB-lite"/>
    </source>
</evidence>
<feature type="transmembrane region" description="Helical" evidence="2">
    <location>
        <begin position="962"/>
        <end position="981"/>
    </location>
</feature>
<evidence type="ECO:0000313" key="5">
    <source>
        <dbReference type="Proteomes" id="UP000053095"/>
    </source>
</evidence>
<organism evidence="4 5">
    <name type="scientific">Talaromyces pinophilus</name>
    <name type="common">Penicillium pinophilum</name>
    <dbReference type="NCBI Taxonomy" id="128442"/>
    <lineage>
        <taxon>Eukaryota</taxon>
        <taxon>Fungi</taxon>
        <taxon>Dikarya</taxon>
        <taxon>Ascomycota</taxon>
        <taxon>Pezizomycotina</taxon>
        <taxon>Eurotiomycetes</taxon>
        <taxon>Eurotiomycetidae</taxon>
        <taxon>Eurotiales</taxon>
        <taxon>Trichocomaceae</taxon>
        <taxon>Talaromyces</taxon>
        <taxon>Talaromyces sect. Talaromyces</taxon>
    </lineage>
</organism>
<dbReference type="GO" id="GO:0005737">
    <property type="term" value="C:cytoplasm"/>
    <property type="evidence" value="ECO:0007669"/>
    <property type="project" value="TreeGrafter"/>
</dbReference>
<dbReference type="Gene3D" id="1.10.510.10">
    <property type="entry name" value="Transferase(Phosphotransferase) domain 1"/>
    <property type="match status" value="1"/>
</dbReference>
<feature type="transmembrane region" description="Helical" evidence="2">
    <location>
        <begin position="1355"/>
        <end position="1377"/>
    </location>
</feature>
<feature type="region of interest" description="Disordered" evidence="1">
    <location>
        <begin position="2003"/>
        <end position="2047"/>
    </location>
</feature>
<gene>
    <name evidence="4" type="ORF">TCE0_034r10396</name>
</gene>
<comment type="caution">
    <text evidence="4">The sequence shown here is derived from an EMBL/GenBank/DDBJ whole genome shotgun (WGS) entry which is preliminary data.</text>
</comment>
<reference evidence="5" key="1">
    <citation type="journal article" date="2015" name="Genome Announc.">
        <title>Draft genome sequence of Talaromyces cellulolyticus strain Y-94, a source of lignocellulosic biomass-degrading enzymes.</title>
        <authorList>
            <person name="Fujii T."/>
            <person name="Koike H."/>
            <person name="Sawayama S."/>
            <person name="Yano S."/>
            <person name="Inoue H."/>
        </authorList>
    </citation>
    <scope>NUCLEOTIDE SEQUENCE [LARGE SCALE GENOMIC DNA]</scope>
    <source>
        <strain evidence="5">Y-94</strain>
    </source>
</reference>
<keyword evidence="2" id="KW-0812">Transmembrane</keyword>
<dbReference type="GO" id="GO:0006409">
    <property type="term" value="P:tRNA export from nucleus"/>
    <property type="evidence" value="ECO:0007669"/>
    <property type="project" value="TreeGrafter"/>
</dbReference>
<dbReference type="InterPro" id="IPR016024">
    <property type="entry name" value="ARM-type_fold"/>
</dbReference>
<dbReference type="Gene3D" id="3.30.200.20">
    <property type="entry name" value="Phosphorylase Kinase, domain 1"/>
    <property type="match status" value="1"/>
</dbReference>
<sequence>MDFLKSAVASAISKGSSLPFSLGDRVDSNESLWTLHNATKRDDGSNCSVFTFDVNANKSRLPLAKNAMRKFRTLRHPGVLRVLDTIETESHIYIVTERVTPLSWAVKRKSITEETAKWGLYTVASTLKFINADASSVHGAIRVSSIYTSESGEWRLGGFDILSSMNDDDAVIYTYGSLIPDSARYAPPEINKGGWEIIKRNPLAAVDSYGLGILVYEVFNGSFTGPDQVGKTTNIPPSMHQSYRRLSAANPKLRLSAANFVEQGKKIGGFFETPLIRLTDDIESLGLKNDEEREEFLNELDSISEDFPEDFFKMKILPELLKSVEFGGGGPKALTAVVKIGTKLTDDEYSSRLTPVIVRLFANPDRAIRVSLLDNLPLMIDRLPQKLVTDKIFPQMTSGFTDIAPVVREQTVKAVLTVIGKLSDRVINGELLRFLARTANDEQPGIRTNTTICLGKIAKNLSPGTRSKVLIAAFSRSVRDPFVHARNAGLLAFGATIESFSEDDCATKIMPALCPALLDKEKLVRDQANKTFDIYLQRVRKHGSTMADTVLPPPNAVDPAAQNNPNAARIGTSNDTSWAGWAISSFTNKLTAAKGEIEPTSANGAPAVAELARPSSVPQTTTTPMTGPVKNEASKLQVEAPALVRAASDTAAHTTIDTLEPLDDDDWGADAWDQGDEAATKADEDQFFDAGSSPAPTSPATTSSSAVPYDDGGEPDFAGWLAAQSKAKTKKPLPKGLNSTKTSAAKTLPVRSAPVSRSASSRPSAKPAKVIDTRPKDEGEEDDGMSTIYITPKTPHGSNPRHPYGGTNAEGDAFEFVEFPQSQPLTDSDAGKDSHSRQNARSDMSTVGFQFRALIDWKWETASCFLAVGSLIAIMVTVYPYDGHPLPQWPYGLSINSLISIYTTIMKAAMYSILAQGKWLGQLKWTWFGSPRRLDHLESFDDASRGALGAAKLLWVLRGRNPITIIGALVTIFAIAIDPFTQQLVHYYNCSQVVPSKVATIPKTNFYDDPGGRHVWAGERTINTSMQAAVYGGIFSPGTNSIKATCSTGNCTFPELYKTIAYCSACTEITSQLNKTIYNYTKSTGNFTATNYTLPSGLHLSNSVDTSFIMGTSGGAAITIQAIMATPPISLTCSDDWPWGCTGIGAAECQISLCIKTFNASVQSGTLNETEVSNNQDTWYGRNQTIWSAMNSDYVSTVDMSCLNNTEKETLRTAGYQFSDETKWLPYNTSLPAGLSVAAANASGISLPANYTELGINGSCIYQSMADTVKSMNDYILEAFKGNVTLGPGGGYEPSSSSIYVIFNNGNVSAETFANAFQSVTDSMTTNIRNYPDAHTPNYVTGIVSESDTCVNSRWSWLIFPAALVLLTLVFFAAVIVQTRTRDAMERVDGRHDEDRSPPQLEASLSSLNIQSPSPISPSVAPTTETPETSITDSGRLTEHSAPTVPAQFASAAGYFAERSQPVSVTGDVKRELLIHHMTIYARSHGKDFPRRPRCWNSRAGEINQHDWDTFLNFLFPSHLNPAAASNRLHRQLRAEIERDRKDRAQETDGQRSARIKEVITEWNDHFFAVRAVHITWTYVADLEEGPSSSLCPNCYPQATNVSRSHGLGRNDSTNAPIPVSTEQPQPTKQIIKRRPVPQNSWLSDSSQASSAGTALSPVVVSGGFLGQGRNQGRMVYPYPESYQSSASWKSNPVAWAAQMTSIAQQYAAKISNQAQEYGRAMEESALARSRQVEMYSRRVEQDALARARQIEAMAIAKGQKIEQAGDRIASWASNMGRHAVNPRPGPMPTDHSYDQSTYDFTYNNLLRQQQPPSRRQSNASDTSISSVSSIDTVSSVSDLEPDDLASIRAQLSSLDDYHHHELYDAAVSLRSQLEAMKKSRCTGRFRSHHHRPWGRWESPEEAANREQRRVAMKQESKLLREKFNEIERRAKREVRDLQKAKKDMKKTQRMRTSMSEHSFRTEPQRPRGMPDRTVSDTNTNLYKEVHMGPPESLDRTISEPIHQVHSQSSFPPPSPSMTSSTTSTSTAPATTAATTAAAVNPHEAAKAWTEAQRLRVKEIQKANKERIKEIQKSYKEHEKQQRKAMKKLSKRKHTTTTFSGVYSSSTASLETGTARMTPGQTVVEDSDDVAVQPQGTGTETSTSARETPSQERGVAEVSGTFVAELDGTSIERR</sequence>